<sequence length="589" mass="68936">IEFIVNPCKTDKIYNVKAFDASSLLISINNPVVIDLEGPFKNIVEHALYIKDNEYKQFELNMLMRHIAWLRNKMNDFRIFDWKKYVEKSKIDQIVWRQLITRFMTDSEIQIGPVNRSGNKVQNSISFLYEGVMWRLLNMLNMLYPEAIKASGDLKFQINKNTIGYKNIMDILKILFFKKKSENVKNKTIVEIKTILWDHQHQTVEKIVNGFINFGRKGYGDASCTGSGKSLVALAVMAKILKHNTDKNINNYIGFLVLLPTTKLYKTWNDEINKHTEGFDVIEQKANGFLNKMPKQNSIVLSTLGRTREHPLDYPWQLVVIDECLTVQNKDSLQTESAWRQVACSQFGTLMMSAGFFRSRFDKLFYMLKMLQSGLPEKIEYLDTILSECIVCNISENSRKWITNITKYKLPNELRIKYDKIASQNKAYEKLYIELTKFLYDNCDYISYFINKIKKLEEKDEDCKILIYAKSKEEANAIAECGKINRYPDMSSNYKHTVVSYNEGTYGLNDLVSHNTILMRPYLPDLLFQMKGRLDRPGQQKDILNLEYILIENTIEEAWLYRLEMAQNFHNKFIMPLAEFYELAVKVNK</sequence>
<dbReference type="GO" id="GO:0016787">
    <property type="term" value="F:hydrolase activity"/>
    <property type="evidence" value="ECO:0007669"/>
    <property type="project" value="UniProtKB-KW"/>
</dbReference>
<dbReference type="InterPro" id="IPR006935">
    <property type="entry name" value="Helicase/UvrB_N"/>
</dbReference>
<organism evidence="3">
    <name type="scientific">Edafosvirus sp</name>
    <dbReference type="NCBI Taxonomy" id="2487765"/>
    <lineage>
        <taxon>Viruses</taxon>
        <taxon>Varidnaviria</taxon>
        <taxon>Bamfordvirae</taxon>
        <taxon>Nucleocytoviricota</taxon>
        <taxon>Megaviricetes</taxon>
        <taxon>Imitervirales</taxon>
        <taxon>Mimiviridae</taxon>
        <taxon>Klosneuvirinae</taxon>
    </lineage>
</organism>
<dbReference type="InterPro" id="IPR027417">
    <property type="entry name" value="P-loop_NTPase"/>
</dbReference>
<feature type="domain" description="Helicase ATP-binding" evidence="2">
    <location>
        <begin position="225"/>
        <end position="374"/>
    </location>
</feature>
<reference evidence="3" key="1">
    <citation type="submission" date="2018-10" db="EMBL/GenBank/DDBJ databases">
        <title>Hidden diversity of soil giant viruses.</title>
        <authorList>
            <person name="Schulz F."/>
            <person name="Alteio L."/>
            <person name="Goudeau D."/>
            <person name="Ryan E.M."/>
            <person name="Malmstrom R.R."/>
            <person name="Blanchard J."/>
            <person name="Woyke T."/>
        </authorList>
    </citation>
    <scope>NUCLEOTIDE SEQUENCE</scope>
    <source>
        <strain evidence="3">EDV1</strain>
    </source>
</reference>
<dbReference type="InterPro" id="IPR014001">
    <property type="entry name" value="Helicase_ATP-bd"/>
</dbReference>
<dbReference type="GO" id="GO:0004386">
    <property type="term" value="F:helicase activity"/>
    <property type="evidence" value="ECO:0007669"/>
    <property type="project" value="UniProtKB-KW"/>
</dbReference>
<dbReference type="EMBL" id="MK072127">
    <property type="protein sequence ID" value="AYV78965.1"/>
    <property type="molecule type" value="Genomic_DNA"/>
</dbReference>
<dbReference type="SUPFAM" id="SSF52540">
    <property type="entry name" value="P-loop containing nucleoside triphosphate hydrolases"/>
    <property type="match status" value="2"/>
</dbReference>
<keyword evidence="1" id="KW-0378">Hydrolase</keyword>
<dbReference type="PROSITE" id="PS51192">
    <property type="entry name" value="HELICASE_ATP_BIND_1"/>
    <property type="match status" value="1"/>
</dbReference>
<keyword evidence="3" id="KW-0547">Nucleotide-binding</keyword>
<dbReference type="GO" id="GO:0003677">
    <property type="term" value="F:DNA binding"/>
    <property type="evidence" value="ECO:0007669"/>
    <property type="project" value="InterPro"/>
</dbReference>
<evidence type="ECO:0000313" key="3">
    <source>
        <dbReference type="EMBL" id="AYV78965.1"/>
    </source>
</evidence>
<dbReference type="Pfam" id="PF04851">
    <property type="entry name" value="ResIII"/>
    <property type="match status" value="1"/>
</dbReference>
<protein>
    <submittedName>
        <fullName evidence="3">DEAD/SNF2-like helicase</fullName>
    </submittedName>
</protein>
<keyword evidence="3" id="KW-0067">ATP-binding</keyword>
<accession>A0A3G4ZVP5</accession>
<dbReference type="GO" id="GO:0005524">
    <property type="term" value="F:ATP binding"/>
    <property type="evidence" value="ECO:0007669"/>
    <property type="project" value="InterPro"/>
</dbReference>
<evidence type="ECO:0000256" key="1">
    <source>
        <dbReference type="ARBA" id="ARBA00022801"/>
    </source>
</evidence>
<proteinExistence type="predicted"/>
<keyword evidence="3" id="KW-0347">Helicase</keyword>
<gene>
    <name evidence="3" type="ORF">Edafosvirus62_1</name>
</gene>
<evidence type="ECO:0000259" key="2">
    <source>
        <dbReference type="PROSITE" id="PS51192"/>
    </source>
</evidence>
<dbReference type="Gene3D" id="3.40.50.300">
    <property type="entry name" value="P-loop containing nucleotide triphosphate hydrolases"/>
    <property type="match status" value="1"/>
</dbReference>
<name>A0A3G4ZVP5_9VIRU</name>
<feature type="non-terminal residue" evidence="3">
    <location>
        <position position="1"/>
    </location>
</feature>